<dbReference type="InterPro" id="IPR008972">
    <property type="entry name" value="Cupredoxin"/>
</dbReference>
<feature type="domain" description="Plastocyanin-like" evidence="12">
    <location>
        <begin position="219"/>
        <end position="374"/>
    </location>
</feature>
<dbReference type="FunFam" id="2.60.40.420:FF:000045">
    <property type="entry name" value="Laccase 2"/>
    <property type="match status" value="1"/>
</dbReference>
<keyword evidence="9" id="KW-0186">Copper</keyword>
<evidence type="ECO:0000259" key="13">
    <source>
        <dbReference type="Pfam" id="PF07731"/>
    </source>
</evidence>
<evidence type="ECO:0000256" key="7">
    <source>
        <dbReference type="ARBA" id="ARBA00022723"/>
    </source>
</evidence>
<dbReference type="GO" id="GO:0052716">
    <property type="term" value="F:hydroquinone:oxygen oxidoreductase activity"/>
    <property type="evidence" value="ECO:0007669"/>
    <property type="project" value="UniProtKB-EC"/>
</dbReference>
<evidence type="ECO:0000256" key="10">
    <source>
        <dbReference type="ARBA" id="ARBA00023157"/>
    </source>
</evidence>
<evidence type="ECO:0000256" key="11">
    <source>
        <dbReference type="ARBA" id="ARBA00023180"/>
    </source>
</evidence>
<keyword evidence="6" id="KW-0964">Secreted</keyword>
<keyword evidence="11" id="KW-0325">Glycoprotein</keyword>
<dbReference type="InterPro" id="IPR011707">
    <property type="entry name" value="Cu-oxidase-like_N"/>
</dbReference>
<dbReference type="CDD" id="cd13857">
    <property type="entry name" value="CuRO_1_Diphenol_Ox"/>
    <property type="match status" value="1"/>
</dbReference>
<evidence type="ECO:0000256" key="9">
    <source>
        <dbReference type="ARBA" id="ARBA00023008"/>
    </source>
</evidence>
<accession>Q6QNN1</accession>
<evidence type="ECO:0000256" key="4">
    <source>
        <dbReference type="ARBA" id="ARBA00010609"/>
    </source>
</evidence>
<dbReference type="InterPro" id="IPR001117">
    <property type="entry name" value="Cu-oxidase_2nd"/>
</dbReference>
<evidence type="ECO:0000256" key="1">
    <source>
        <dbReference type="ARBA" id="ARBA00000349"/>
    </source>
</evidence>
<dbReference type="GO" id="GO:0005507">
    <property type="term" value="F:copper ion binding"/>
    <property type="evidence" value="ECO:0007669"/>
    <property type="project" value="InterPro"/>
</dbReference>
<dbReference type="PANTHER" id="PTHR11709">
    <property type="entry name" value="MULTI-COPPER OXIDASE"/>
    <property type="match status" value="1"/>
</dbReference>
<dbReference type="Gene3D" id="2.60.40.420">
    <property type="entry name" value="Cupredoxins - blue copper proteins"/>
    <property type="match status" value="3"/>
</dbReference>
<comment type="catalytic activity">
    <reaction evidence="1">
        <text>4 hydroquinone + O2 = 4 benzosemiquinone + 2 H2O</text>
        <dbReference type="Rhea" id="RHEA:11276"/>
        <dbReference type="ChEBI" id="CHEBI:15377"/>
        <dbReference type="ChEBI" id="CHEBI:15379"/>
        <dbReference type="ChEBI" id="CHEBI:17594"/>
        <dbReference type="ChEBI" id="CHEBI:17977"/>
        <dbReference type="EC" id="1.10.3.2"/>
    </reaction>
</comment>
<organism evidence="15">
    <name type="scientific">Phanerodontia chrysosporium</name>
    <name type="common">White-rot fungus</name>
    <name type="synonym">Sporotrichum pruinosum</name>
    <dbReference type="NCBI Taxonomy" id="2822231"/>
    <lineage>
        <taxon>Eukaryota</taxon>
        <taxon>Fungi</taxon>
        <taxon>Dikarya</taxon>
        <taxon>Basidiomycota</taxon>
        <taxon>Agaricomycotina</taxon>
        <taxon>Agaricomycetes</taxon>
        <taxon>Polyporales</taxon>
        <taxon>Phanerochaetaceae</taxon>
        <taxon>Phanerodontia</taxon>
    </lineage>
</organism>
<name>Q6QNN1_PHACH</name>
<feature type="domain" description="Plastocyanin-like" evidence="13">
    <location>
        <begin position="462"/>
        <end position="571"/>
    </location>
</feature>
<dbReference type="CDD" id="cd13910">
    <property type="entry name" value="CuRO_3_MCO_like_4"/>
    <property type="match status" value="1"/>
</dbReference>
<comment type="similarity">
    <text evidence="4">Belongs to the multicopper oxidase family.</text>
</comment>
<feature type="domain" description="Plastocyanin-like" evidence="14">
    <location>
        <begin position="95"/>
        <end position="209"/>
    </location>
</feature>
<dbReference type="InterPro" id="IPR033138">
    <property type="entry name" value="Cu_oxidase_CS"/>
</dbReference>
<dbReference type="InterPro" id="IPR011706">
    <property type="entry name" value="Cu-oxidase_C"/>
</dbReference>
<proteinExistence type="evidence at transcript level"/>
<dbReference type="InterPro" id="IPR002355">
    <property type="entry name" value="Cu_oxidase_Cu_BS"/>
</dbReference>
<evidence type="ECO:0000259" key="14">
    <source>
        <dbReference type="Pfam" id="PF07732"/>
    </source>
</evidence>
<dbReference type="VEuPathDB" id="FungiDB:AGR57_8985"/>
<dbReference type="Pfam" id="PF07732">
    <property type="entry name" value="Cu-oxidase_3"/>
    <property type="match status" value="1"/>
</dbReference>
<comment type="cofactor">
    <cofactor evidence="2">
        <name>Cu cation</name>
        <dbReference type="ChEBI" id="CHEBI:23378"/>
    </cofactor>
</comment>
<evidence type="ECO:0000256" key="5">
    <source>
        <dbReference type="ARBA" id="ARBA00012297"/>
    </source>
</evidence>
<keyword evidence="10" id="KW-1015">Disulfide bond</keyword>
<dbReference type="SMR" id="Q6QNN1"/>
<dbReference type="AlphaFoldDB" id="Q6QNN1"/>
<evidence type="ECO:0000256" key="2">
    <source>
        <dbReference type="ARBA" id="ARBA00001935"/>
    </source>
</evidence>
<dbReference type="SUPFAM" id="SSF49503">
    <property type="entry name" value="Cupredoxins"/>
    <property type="match status" value="3"/>
</dbReference>
<dbReference type="EC" id="1.10.3.2" evidence="5"/>
<dbReference type="PANTHER" id="PTHR11709:SF511">
    <property type="entry name" value="LACCASE"/>
    <property type="match status" value="1"/>
</dbReference>
<dbReference type="GO" id="GO:0005576">
    <property type="term" value="C:extracellular region"/>
    <property type="evidence" value="ECO:0007669"/>
    <property type="project" value="UniProtKB-SubCell"/>
</dbReference>
<evidence type="ECO:0000259" key="12">
    <source>
        <dbReference type="Pfam" id="PF00394"/>
    </source>
</evidence>
<dbReference type="PROSITE" id="PS00080">
    <property type="entry name" value="MULTICOPPER_OXIDASE2"/>
    <property type="match status" value="1"/>
</dbReference>
<dbReference type="EMBL" id="AY532150">
    <property type="protein sequence ID" value="AAS21670.1"/>
    <property type="molecule type" value="mRNA"/>
</dbReference>
<sequence length="591" mass="63489">MDQSAYSRFGRANHARRRLNLCLRPTPVYLPLLLALLAIAFVTSVDARAVSYDSRDTRDLASDEATVAVPRADNFVVGSIRGQPPTTRHFNFVVSQMNGSPDGFSKPMLVVNGLFPGPTIEANQGDRIVVHVTNTLSTRTTIHWHGLYQNGTNYYDGTAGVTECGIPPGQSLTYNFTVDDFSGTTWWHAHYDTQYTDGVTGALIVHPRKYPRGFPTWDEDIVVELTDIYHAFSATILSEYLGGGGGPLTGLQLETPDSGAINGIGQYNGSTKYTNLNLKPNKTYRLRLIHTGSAAAIRFSVDYHALTVIEADSTLTQPYTVSSVTLAVAQRYSVLLTTNQPAEPARNYWMRAALKSAVAVPGANADIRGILRYGSGHAAPTAGADPGVPGSGLADLDVAKLVPAAPRTPPPATKAYTVDFSIGGKPDGGAFATMNGTSWQPLQGTTTLLQIVDAARNGSMYAPEGSSIQPGSQFLITEDSVEVVDILLVNTGPGDHPFHLHGHTPYIMGFGTGTYTGTGLNTVNPFMRDTFAVPGSGWLLMRIVTDNPGIWTLHCHIAWHMAAGLMMQISSLPSKAAQLDIPRDIVRQCSA</sequence>
<keyword evidence="7" id="KW-0479">Metal-binding</keyword>
<dbReference type="InterPro" id="IPR045087">
    <property type="entry name" value="Cu-oxidase_fam"/>
</dbReference>
<dbReference type="PROSITE" id="PS00079">
    <property type="entry name" value="MULTICOPPER_OXIDASE1"/>
    <property type="match status" value="1"/>
</dbReference>
<keyword evidence="8" id="KW-0560">Oxidoreductase</keyword>
<evidence type="ECO:0000256" key="8">
    <source>
        <dbReference type="ARBA" id="ARBA00023002"/>
    </source>
</evidence>
<comment type="subcellular location">
    <subcellularLocation>
        <location evidence="3">Secreted</location>
    </subcellularLocation>
</comment>
<dbReference type="Pfam" id="PF00394">
    <property type="entry name" value="Cu-oxidase"/>
    <property type="match status" value="1"/>
</dbReference>
<gene>
    <name evidence="15" type="primary">mco4</name>
</gene>
<protein>
    <recommendedName>
        <fullName evidence="5">laccase</fullName>
        <ecNumber evidence="5">1.10.3.2</ecNumber>
    </recommendedName>
</protein>
<evidence type="ECO:0000256" key="3">
    <source>
        <dbReference type="ARBA" id="ARBA00004613"/>
    </source>
</evidence>
<reference evidence="15" key="1">
    <citation type="submission" date="2004-01" db="EMBL/GenBank/DDBJ databases">
        <title>Characterization of a multicopper oxidase gene cluster in Phanerochaete chrysosporium and evidence of altered splicing of the mco transcripts.</title>
        <authorList>
            <person name="Larrondo L.F."/>
            <person name="Gonzalez B."/>
            <person name="Cullen D."/>
            <person name="Vicuna R."/>
        </authorList>
    </citation>
    <scope>NUCLEOTIDE SEQUENCE</scope>
    <source>
        <strain evidence="15">BKM-1767</strain>
    </source>
</reference>
<evidence type="ECO:0000256" key="6">
    <source>
        <dbReference type="ARBA" id="ARBA00022525"/>
    </source>
</evidence>
<dbReference type="Pfam" id="PF07731">
    <property type="entry name" value="Cu-oxidase_2"/>
    <property type="match status" value="1"/>
</dbReference>
<evidence type="ECO:0000313" key="15">
    <source>
        <dbReference type="EMBL" id="AAS21670.1"/>
    </source>
</evidence>